<feature type="transmembrane region" description="Helical" evidence="1">
    <location>
        <begin position="37"/>
        <end position="58"/>
    </location>
</feature>
<evidence type="ECO:0000256" key="1">
    <source>
        <dbReference type="SAM" id="Phobius"/>
    </source>
</evidence>
<evidence type="ECO:0000313" key="2">
    <source>
        <dbReference type="EMBL" id="SCG19126.1"/>
    </source>
</evidence>
<dbReference type="RefSeq" id="WP_089002629.1">
    <property type="nucleotide sequence ID" value="NZ_JBFAAC010000002.1"/>
</dbReference>
<keyword evidence="1" id="KW-0472">Membrane</keyword>
<dbReference type="AlphaFoldDB" id="A0A1C5GJ39"/>
<organism evidence="2 3">
    <name type="scientific">Micromonospora echinofusca</name>
    <dbReference type="NCBI Taxonomy" id="47858"/>
    <lineage>
        <taxon>Bacteria</taxon>
        <taxon>Bacillati</taxon>
        <taxon>Actinomycetota</taxon>
        <taxon>Actinomycetes</taxon>
        <taxon>Micromonosporales</taxon>
        <taxon>Micromonosporaceae</taxon>
        <taxon>Micromonospora</taxon>
    </lineage>
</organism>
<proteinExistence type="predicted"/>
<dbReference type="GeneID" id="95805146"/>
<dbReference type="EMBL" id="LT607733">
    <property type="protein sequence ID" value="SCG19126.1"/>
    <property type="molecule type" value="Genomic_DNA"/>
</dbReference>
<reference evidence="2 3" key="1">
    <citation type="submission" date="2016-06" db="EMBL/GenBank/DDBJ databases">
        <authorList>
            <person name="Kjaerup R.B."/>
            <person name="Dalgaard T.S."/>
            <person name="Juul-Madsen H.R."/>
        </authorList>
    </citation>
    <scope>NUCLEOTIDE SEQUENCE [LARGE SCALE GENOMIC DNA]</scope>
    <source>
        <strain evidence="2 3">DSM 43913</strain>
    </source>
</reference>
<protein>
    <submittedName>
        <fullName evidence="2">Uncharacterized protein</fullName>
    </submittedName>
</protein>
<keyword evidence="1" id="KW-0812">Transmembrane</keyword>
<dbReference type="Proteomes" id="UP000198251">
    <property type="component" value="Chromosome I"/>
</dbReference>
<accession>A0A1C5GJ39</accession>
<evidence type="ECO:0000313" key="3">
    <source>
        <dbReference type="Proteomes" id="UP000198251"/>
    </source>
</evidence>
<keyword evidence="1" id="KW-1133">Transmembrane helix</keyword>
<keyword evidence="3" id="KW-1185">Reference proteome</keyword>
<sequence length="258" mass="27490">MTYREIFDAAIGHAPPSSIDLDGVILRQRRLVRTRRLGAYASAAGGVLALVLGAGLVVDRPDLQPAAPASASRPPHRKSNQHLPTEAAGRYRDGVAAALVARAPGVRWVPPTGVGRGVVPTAPARDAPAGVASEDYRNVGFSVRAYPVDPTGAFGNELSVLALAEPQPGLNRDVMDCGKQIVDSCGLSTGPDGARVRETARVMEAFGGGDVTHFRRVDVLYPDGTWIRIWLHSRDGRFVLTPEQLRDLALDPAARPAW</sequence>
<gene>
    <name evidence="2" type="ORF">GA0070610_5489</name>
</gene>
<name>A0A1C5GJ39_MICEH</name>